<dbReference type="EMBL" id="JAALDK010000001">
    <property type="protein sequence ID" value="NUY02204.1"/>
    <property type="molecule type" value="Genomic_DNA"/>
</dbReference>
<comment type="caution">
    <text evidence="1">The sequence shown here is derived from an EMBL/GenBank/DDBJ whole genome shotgun (WGS) entry which is preliminary data.</text>
</comment>
<dbReference type="AlphaFoldDB" id="A0A7Y6K1M8"/>
<evidence type="ECO:0000313" key="2">
    <source>
        <dbReference type="Proteomes" id="UP000594380"/>
    </source>
</evidence>
<accession>A0A7Y6K1M8</accession>
<gene>
    <name evidence="1" type="ORF">G5S42_21415</name>
</gene>
<organism evidence="1 2">
    <name type="scientific">Paraburkholderia youngii</name>
    <dbReference type="NCBI Taxonomy" id="2782701"/>
    <lineage>
        <taxon>Bacteria</taxon>
        <taxon>Pseudomonadati</taxon>
        <taxon>Pseudomonadota</taxon>
        <taxon>Betaproteobacteria</taxon>
        <taxon>Burkholderiales</taxon>
        <taxon>Burkholderiaceae</taxon>
        <taxon>Paraburkholderia</taxon>
    </lineage>
</organism>
<proteinExistence type="predicted"/>
<reference evidence="1 2" key="1">
    <citation type="submission" date="2020-02" db="EMBL/GenBank/DDBJ databases">
        <title>Paraburkholderia simonii sp. nov. and Paraburkholderia youngii sp. nov. Brazilian and Mexican Mimosa-associated rhizobia.</title>
        <authorList>
            <person name="Mavima L."/>
            <person name="Beukes C.W."/>
            <person name="Chan W.Y."/>
            <person name="Palmer M."/>
            <person name="De Meyer S.E."/>
            <person name="James E.K."/>
            <person name="Venter S.N."/>
            <person name="Steenkamp E.T."/>
        </authorList>
    </citation>
    <scope>NUCLEOTIDE SEQUENCE [LARGE SCALE GENOMIC DNA]</scope>
    <source>
        <strain evidence="1 2">JPY169</strain>
    </source>
</reference>
<dbReference type="RefSeq" id="WP_176108609.1">
    <property type="nucleotide sequence ID" value="NZ_JAALDK010000001.1"/>
</dbReference>
<protein>
    <submittedName>
        <fullName evidence="1">Uncharacterized protein</fullName>
    </submittedName>
</protein>
<sequence length="101" mass="10899">MIGALRAFDVGCDDTSRFVAPIRAFRANLFYPPNAKRWLGGASRINSSTLLAHKQFVEQLFRATRNAAAPRMNGAASACLESGAPAAAARHGAQWPGWRTL</sequence>
<evidence type="ECO:0000313" key="1">
    <source>
        <dbReference type="EMBL" id="NUY02204.1"/>
    </source>
</evidence>
<name>A0A7Y6K1M8_9BURK</name>
<dbReference type="GeneID" id="301102908"/>
<dbReference type="Proteomes" id="UP000594380">
    <property type="component" value="Unassembled WGS sequence"/>
</dbReference>